<evidence type="ECO:0000313" key="5">
    <source>
        <dbReference type="Proteomes" id="UP000244090"/>
    </source>
</evidence>
<dbReference type="OrthoDB" id="605930at2"/>
<dbReference type="EMBL" id="QBKT01000004">
    <property type="protein sequence ID" value="PTX61382.1"/>
    <property type="molecule type" value="Genomic_DNA"/>
</dbReference>
<evidence type="ECO:0000256" key="2">
    <source>
        <dbReference type="ARBA" id="ARBA00022553"/>
    </source>
</evidence>
<dbReference type="PANTHER" id="PTHR45527:SF1">
    <property type="entry name" value="FATTY ACID SYNTHASE"/>
    <property type="match status" value="1"/>
</dbReference>
<dbReference type="InterPro" id="IPR025110">
    <property type="entry name" value="AMP-bd_C"/>
</dbReference>
<dbReference type="InterPro" id="IPR000873">
    <property type="entry name" value="AMP-dep_synth/lig_dom"/>
</dbReference>
<dbReference type="InterPro" id="IPR001242">
    <property type="entry name" value="Condensation_dom"/>
</dbReference>
<accession>A0A2T6BZ86</accession>
<dbReference type="Gene3D" id="1.10.1200.10">
    <property type="entry name" value="ACP-like"/>
    <property type="match status" value="1"/>
</dbReference>
<dbReference type="FunFam" id="3.30.300.30:FF:000010">
    <property type="entry name" value="Enterobactin synthetase component F"/>
    <property type="match status" value="1"/>
</dbReference>
<dbReference type="Pfam" id="PF00550">
    <property type="entry name" value="PP-binding"/>
    <property type="match status" value="1"/>
</dbReference>
<dbReference type="InterPro" id="IPR010071">
    <property type="entry name" value="AA_adenyl_dom"/>
</dbReference>
<dbReference type="Pfam" id="PF00668">
    <property type="entry name" value="Condensation"/>
    <property type="match status" value="2"/>
</dbReference>
<dbReference type="GO" id="GO:0031177">
    <property type="term" value="F:phosphopantetheine binding"/>
    <property type="evidence" value="ECO:0007669"/>
    <property type="project" value="TreeGrafter"/>
</dbReference>
<feature type="domain" description="Carrier" evidence="3">
    <location>
        <begin position="950"/>
        <end position="1026"/>
    </location>
</feature>
<dbReference type="PROSITE" id="PS00455">
    <property type="entry name" value="AMP_BINDING"/>
    <property type="match status" value="1"/>
</dbReference>
<dbReference type="GO" id="GO:0043041">
    <property type="term" value="P:amino acid activation for nonribosomal peptide biosynthetic process"/>
    <property type="evidence" value="ECO:0007669"/>
    <property type="project" value="TreeGrafter"/>
</dbReference>
<dbReference type="InterPro" id="IPR023213">
    <property type="entry name" value="CAT-like_dom_sf"/>
</dbReference>
<dbReference type="Gene3D" id="2.30.38.10">
    <property type="entry name" value="Luciferase, Domain 3"/>
    <property type="match status" value="1"/>
</dbReference>
<dbReference type="InterPro" id="IPR045851">
    <property type="entry name" value="AMP-bd_C_sf"/>
</dbReference>
<proteinExistence type="predicted"/>
<organism evidence="4 5">
    <name type="scientific">Kordia periserrulae</name>
    <dbReference type="NCBI Taxonomy" id="701523"/>
    <lineage>
        <taxon>Bacteria</taxon>
        <taxon>Pseudomonadati</taxon>
        <taxon>Bacteroidota</taxon>
        <taxon>Flavobacteriia</taxon>
        <taxon>Flavobacteriales</taxon>
        <taxon>Flavobacteriaceae</taxon>
        <taxon>Kordia</taxon>
    </lineage>
</organism>
<dbReference type="GO" id="GO:0044550">
    <property type="term" value="P:secondary metabolite biosynthetic process"/>
    <property type="evidence" value="ECO:0007669"/>
    <property type="project" value="TreeGrafter"/>
</dbReference>
<name>A0A2T6BZ86_9FLAO</name>
<reference evidence="4 5" key="1">
    <citation type="submission" date="2018-04" db="EMBL/GenBank/DDBJ databases">
        <title>Genomic Encyclopedia of Archaeal and Bacterial Type Strains, Phase II (KMG-II): from individual species to whole genera.</title>
        <authorList>
            <person name="Goeker M."/>
        </authorList>
    </citation>
    <scope>NUCLEOTIDE SEQUENCE [LARGE SCALE GENOMIC DNA]</scope>
    <source>
        <strain evidence="4 5">DSM 25731</strain>
    </source>
</reference>
<comment type="caution">
    <text evidence="4">The sequence shown here is derived from an EMBL/GenBank/DDBJ whole genome shotgun (WGS) entry which is preliminary data.</text>
</comment>
<dbReference type="Pfam" id="PF13193">
    <property type="entry name" value="AMP-binding_C"/>
    <property type="match status" value="1"/>
</dbReference>
<dbReference type="Proteomes" id="UP000244090">
    <property type="component" value="Unassembled WGS sequence"/>
</dbReference>
<dbReference type="InterPro" id="IPR020845">
    <property type="entry name" value="AMP-binding_CS"/>
</dbReference>
<sequence>MKLTLPQQDVYFEQLLYPNEPIYNIGAKIAIEGNLVYELLNEAYIALINQHDAYRSQLTANYDNVEITTIATFDKALDYLDFSHENNALAAAETYMEKDFQVAFQLENDENLHKFVLLKVREDFHYLYSKYHHIITDGWGTSLMFQRLVANYNELVEVGKIQSEYPFQYADFAENDTAYATSEAYKNDETYWKQKFEHLPDTLLKKIDENVTINKSKRKELYIKREVYNELIEISKACGSSTFHFILGILYVYFSKRFQKEELVIGVPVLNRGSAKFKKTVGLFMGVSALKVHIDSEATFDEFLTQIKQQLRADYRHQRFPLGKLINRLNLATQNRELFNITLSYEKQDYAPNFLHTKTSVIPMTHESERVGLALYIREFDEKEDVKIDFDYNLNYFSESEITRVVTHFENLLDDVKNNPTKKIAAYEYVSDTEKKQVVQAFNNTYKKLDTSTTLITKIDKNAVTQADNIAIKDFAISYTYEQVFDKTNAIAAYLQAQTKENTPIGVLMERSADMIVILLGILKSGRSYIPLDPNFPKERLEYIIEASELQTIIGSSNTLISLSEQTKFIEATLVLQLPTEATTLPTVSQEDTAYIIYTSGSTGKPKGVEIGHRSLLNFLTSMQESIEITSVDTLYSVTTPSFDISILEFFAPLISGATVYVANQETLQNPKRIIEELETVAPTLMQATPSFYQMLFNEGWEGNNNLKILCGGDLLSEALTEKLLAATHSLWNMYGPTETTIWSSTKRIHKASEASNIGKPIQNTSFYILDKHQNVLPVNTEGKLYIGGEGLAKGYYKASDLTNQKFIQNPFKTTEKIYDTGDVGKWNEAGEIVFLGRDDLQVKIRGFRIELGDIEAQLNKHEKVNEAVVIAKKEANQSAFLVAYIIPTEETIDTAEIINFLKQKLPAYMIPYTLITVTDFPLTPNKKIDRKQLTQRDIVSAKTTKNVHVAQNDMQKTLYTFYQKALQTQEDFDISESFFALGGHSLNAVRLIGYIEKEFHYRVSLKDLFEHSDILSLAEYLQQKDLSNSIEIVPVATQPYYPITFPQYAIWLASLQPEKSVAYNMFGAYEIQGTLDKSIMLEVFLDTIERYEILRTNFIEVDGVAYQKVKSSDEISFEIEEFYATTATYDEQLSEFSNKEFDMENDMLVRLAIFHVEDGVDMLVFATHHVIMDGWSLELMIKEITDRYTANVHKTALDLPTLHYQFRDYVVWQNAHEARNEARNSAFWTNYLQGYQWKSLLPYDTEFAEDKYTGEFYLFNWEASFLNELNNIAVQNKVTLHTLLMTSFHVLLYKMYGIDDICLGTINSGRTSFGLNDHIGMFVKTLPLRSKINPEENFLTTVLNMHQNLLQVDEHQDIPEEVLNTLRLEAILVLQNQTFNYGKIDVTDELTLKTSPVIAKYNRLPMLLDFALSDDYLRGSILYDTSKYHRETMDILIMKYEKFLKEIIQNINQTIDTINIDVAFEAQEAIDIDFNF</sequence>
<dbReference type="InterPro" id="IPR036736">
    <property type="entry name" value="ACP-like_sf"/>
</dbReference>
<dbReference type="Pfam" id="PF00501">
    <property type="entry name" value="AMP-binding"/>
    <property type="match status" value="1"/>
</dbReference>
<gene>
    <name evidence="4" type="ORF">C8N46_10425</name>
</gene>
<dbReference type="Gene3D" id="3.40.50.980">
    <property type="match status" value="2"/>
</dbReference>
<evidence type="ECO:0000256" key="1">
    <source>
        <dbReference type="ARBA" id="ARBA00022450"/>
    </source>
</evidence>
<keyword evidence="5" id="KW-1185">Reference proteome</keyword>
<keyword evidence="2" id="KW-0597">Phosphoprotein</keyword>
<dbReference type="NCBIfam" id="TIGR01733">
    <property type="entry name" value="AA-adenyl-dom"/>
    <property type="match status" value="1"/>
</dbReference>
<dbReference type="SUPFAM" id="SSF56801">
    <property type="entry name" value="Acetyl-CoA synthetase-like"/>
    <property type="match status" value="1"/>
</dbReference>
<dbReference type="PROSITE" id="PS50075">
    <property type="entry name" value="CARRIER"/>
    <property type="match status" value="1"/>
</dbReference>
<dbReference type="SUPFAM" id="SSF47336">
    <property type="entry name" value="ACP-like"/>
    <property type="match status" value="1"/>
</dbReference>
<evidence type="ECO:0000313" key="4">
    <source>
        <dbReference type="EMBL" id="PTX61382.1"/>
    </source>
</evidence>
<dbReference type="GO" id="GO:0003824">
    <property type="term" value="F:catalytic activity"/>
    <property type="evidence" value="ECO:0007669"/>
    <property type="project" value="InterPro"/>
</dbReference>
<dbReference type="InterPro" id="IPR009081">
    <property type="entry name" value="PP-bd_ACP"/>
</dbReference>
<dbReference type="Gene3D" id="3.30.559.10">
    <property type="entry name" value="Chloramphenicol acetyltransferase-like domain"/>
    <property type="match status" value="2"/>
</dbReference>
<dbReference type="Gene3D" id="3.30.300.30">
    <property type="match status" value="1"/>
</dbReference>
<protein>
    <submittedName>
        <fullName evidence="4">Amino acid adenylation domain-containing protein</fullName>
    </submittedName>
</protein>
<evidence type="ECO:0000259" key="3">
    <source>
        <dbReference type="PROSITE" id="PS50075"/>
    </source>
</evidence>
<keyword evidence="1" id="KW-0596">Phosphopantetheine</keyword>
<dbReference type="SUPFAM" id="SSF52777">
    <property type="entry name" value="CoA-dependent acyltransferases"/>
    <property type="match status" value="4"/>
</dbReference>
<dbReference type="RefSeq" id="WP_108114629.1">
    <property type="nucleotide sequence ID" value="NZ_QBKT01000004.1"/>
</dbReference>
<dbReference type="PANTHER" id="PTHR45527">
    <property type="entry name" value="NONRIBOSOMAL PEPTIDE SYNTHETASE"/>
    <property type="match status" value="1"/>
</dbReference>
<dbReference type="Gene3D" id="3.30.559.30">
    <property type="entry name" value="Nonribosomal peptide synthetase, condensation domain"/>
    <property type="match status" value="2"/>
</dbReference>
<dbReference type="GO" id="GO:0005737">
    <property type="term" value="C:cytoplasm"/>
    <property type="evidence" value="ECO:0007669"/>
    <property type="project" value="TreeGrafter"/>
</dbReference>